<evidence type="ECO:0000313" key="3">
    <source>
        <dbReference type="Proteomes" id="UP000182130"/>
    </source>
</evidence>
<dbReference type="STRING" id="1045773.SAMN05216555_101474"/>
<sequence>MSTMTPGVRKALIAGGIAVVLSGGGAATVWAASQIIPSYLTASPAGTASPSPGATAPATPQPGTPSHGNGRHLPGLFHGFAGRGIHGEVTVKNNDGSYTTILMQTGTVQSVSDSAITVKSDDGFTQSYAIASSTSIARIPGSGTGTESRKFPLETIKASDLKAGDTVRVSGTKIGTTVTATHIIAGTWPAGLDNPGLNKMPPGDRGRRHHPGGNA</sequence>
<feature type="region of interest" description="Disordered" evidence="1">
    <location>
        <begin position="193"/>
        <end position="215"/>
    </location>
</feature>
<feature type="region of interest" description="Disordered" evidence="1">
    <location>
        <begin position="44"/>
        <end position="77"/>
    </location>
</feature>
<dbReference type="Proteomes" id="UP000182130">
    <property type="component" value="Unassembled WGS sequence"/>
</dbReference>
<organism evidence="2 3">
    <name type="scientific">Arthrobacter cupressi</name>
    <dbReference type="NCBI Taxonomy" id="1045773"/>
    <lineage>
        <taxon>Bacteria</taxon>
        <taxon>Bacillati</taxon>
        <taxon>Actinomycetota</taxon>
        <taxon>Actinomycetes</taxon>
        <taxon>Micrococcales</taxon>
        <taxon>Micrococcaceae</taxon>
        <taxon>Arthrobacter</taxon>
    </lineage>
</organism>
<feature type="compositionally biased region" description="Low complexity" evidence="1">
    <location>
        <begin position="44"/>
        <end position="58"/>
    </location>
</feature>
<dbReference type="EMBL" id="FNEI01000001">
    <property type="protein sequence ID" value="SDI26673.1"/>
    <property type="molecule type" value="Genomic_DNA"/>
</dbReference>
<evidence type="ECO:0000313" key="2">
    <source>
        <dbReference type="EMBL" id="SDI26673.1"/>
    </source>
</evidence>
<proteinExistence type="predicted"/>
<dbReference type="AlphaFoldDB" id="A0A1G8J6L1"/>
<keyword evidence="3" id="KW-1185">Reference proteome</keyword>
<reference evidence="3" key="1">
    <citation type="submission" date="2016-10" db="EMBL/GenBank/DDBJ databases">
        <authorList>
            <person name="Varghese N."/>
            <person name="Submissions S."/>
        </authorList>
    </citation>
    <scope>NUCLEOTIDE SEQUENCE [LARGE SCALE GENOMIC DNA]</scope>
    <source>
        <strain evidence="3">CGMCC 1.10783</strain>
    </source>
</reference>
<evidence type="ECO:0000256" key="1">
    <source>
        <dbReference type="SAM" id="MobiDB-lite"/>
    </source>
</evidence>
<name>A0A1G8J6L1_9MICC</name>
<protein>
    <recommendedName>
        <fullName evidence="4">DUF5666 domain-containing protein</fullName>
    </recommendedName>
</protein>
<accession>A0A1G8J6L1</accession>
<feature type="compositionally biased region" description="Basic residues" evidence="1">
    <location>
        <begin position="206"/>
        <end position="215"/>
    </location>
</feature>
<gene>
    <name evidence="2" type="ORF">SAMN05216555_101474</name>
</gene>
<dbReference type="RefSeq" id="WP_074586533.1">
    <property type="nucleotide sequence ID" value="NZ_FNEI01000001.1"/>
</dbReference>
<evidence type="ECO:0008006" key="4">
    <source>
        <dbReference type="Google" id="ProtNLM"/>
    </source>
</evidence>